<keyword evidence="3" id="KW-0963">Cytoplasm</keyword>
<dbReference type="Pfam" id="PF00795">
    <property type="entry name" value="CN_hydrolase"/>
    <property type="match status" value="1"/>
</dbReference>
<evidence type="ECO:0000313" key="7">
    <source>
        <dbReference type="Proteomes" id="UP000837801"/>
    </source>
</evidence>
<dbReference type="Gene3D" id="3.60.110.10">
    <property type="entry name" value="Carbon-nitrogen hydrolase"/>
    <property type="match status" value="1"/>
</dbReference>
<dbReference type="Proteomes" id="UP000837801">
    <property type="component" value="Unassembled WGS sequence"/>
</dbReference>
<proteinExistence type="inferred from homology"/>
<keyword evidence="4" id="KW-0378">Hydrolase</keyword>
<dbReference type="PROSITE" id="PS50263">
    <property type="entry name" value="CN_HYDROLASE"/>
    <property type="match status" value="1"/>
</dbReference>
<gene>
    <name evidence="6" type="ORF">CLIB1423_38S00254</name>
</gene>
<evidence type="ECO:0000256" key="2">
    <source>
        <dbReference type="ARBA" id="ARBA00010613"/>
    </source>
</evidence>
<sequence length="332" mass="37338">MSLSSLKVACGQFCSSSSLTANARIVVKLIHKAIDQKVQVLFLPEAADYISRDPKHSMKLANFTHRDFISVIQQELKTLHSKDPENNLYVSVGVHEPSDTESETVNELKKVQNNQIWINAKGEIVHRYQKLHLFDINITNGPILKESNSVEPGDKIVSPFPVLGDNEAATGFNIGYAICYDIRFPELCLRLRKLGANVITYPSAFTTKTGEVHWQALGRARAIDSQCYVIMAAQCGEHNVYADLTDDEKSKLPAGDQNKKRISYGNSVIFDPWGKLVSECKVYDEDLSGGIDSEGDYYELCTADLDLEYVEQIRKNMPLMEHRRPEVFGYEV</sequence>
<dbReference type="GO" id="GO:0005737">
    <property type="term" value="C:cytoplasm"/>
    <property type="evidence" value="ECO:0007669"/>
    <property type="project" value="UniProtKB-SubCell"/>
</dbReference>
<comment type="subcellular location">
    <subcellularLocation>
        <location evidence="1">Cytoplasm</location>
    </subcellularLocation>
</comment>
<dbReference type="EMBL" id="CAKXYY010000038">
    <property type="protein sequence ID" value="CAH2355907.1"/>
    <property type="molecule type" value="Genomic_DNA"/>
</dbReference>
<protein>
    <submittedName>
        <fullName evidence="6">Deaminated glutathione amidase</fullName>
    </submittedName>
</protein>
<evidence type="ECO:0000256" key="4">
    <source>
        <dbReference type="ARBA" id="ARBA00022801"/>
    </source>
</evidence>
<dbReference type="OrthoDB" id="10250282at2759"/>
<dbReference type="SUPFAM" id="SSF56317">
    <property type="entry name" value="Carbon-nitrogen hydrolase"/>
    <property type="match status" value="1"/>
</dbReference>
<dbReference type="PANTHER" id="PTHR23088:SF27">
    <property type="entry name" value="DEAMINATED GLUTATHIONE AMIDASE"/>
    <property type="match status" value="1"/>
</dbReference>
<reference evidence="6" key="1">
    <citation type="submission" date="2022-03" db="EMBL/GenBank/DDBJ databases">
        <authorList>
            <person name="Legras J.-L."/>
            <person name="Devillers H."/>
            <person name="Grondin C."/>
        </authorList>
    </citation>
    <scope>NUCLEOTIDE SEQUENCE</scope>
    <source>
        <strain evidence="6">CLIB 1423</strain>
    </source>
</reference>
<feature type="domain" description="CN hydrolase" evidence="5">
    <location>
        <begin position="6"/>
        <end position="307"/>
    </location>
</feature>
<dbReference type="InterPro" id="IPR036526">
    <property type="entry name" value="C-N_Hydrolase_sf"/>
</dbReference>
<keyword evidence="7" id="KW-1185">Reference proteome</keyword>
<evidence type="ECO:0000256" key="1">
    <source>
        <dbReference type="ARBA" id="ARBA00004496"/>
    </source>
</evidence>
<dbReference type="InterPro" id="IPR001110">
    <property type="entry name" value="UPF0012_CS"/>
</dbReference>
<comment type="similarity">
    <text evidence="2">Belongs to the carbon-nitrogen hydrolase superfamily. NIT1/NIT2 family.</text>
</comment>
<dbReference type="AlphaFoldDB" id="A0A9P0W1D9"/>
<comment type="caution">
    <text evidence="6">The sequence shown here is derived from an EMBL/GenBank/DDBJ whole genome shotgun (WGS) entry which is preliminary data.</text>
</comment>
<evidence type="ECO:0000259" key="5">
    <source>
        <dbReference type="PROSITE" id="PS50263"/>
    </source>
</evidence>
<dbReference type="InterPro" id="IPR045254">
    <property type="entry name" value="Nit1/2_C-N_Hydrolase"/>
</dbReference>
<dbReference type="PROSITE" id="PS01227">
    <property type="entry name" value="UPF0012"/>
    <property type="match status" value="1"/>
</dbReference>
<name>A0A9P0W1D9_9ASCO</name>
<dbReference type="GO" id="GO:0016811">
    <property type="term" value="F:hydrolase activity, acting on carbon-nitrogen (but not peptide) bonds, in linear amides"/>
    <property type="evidence" value="ECO:0007669"/>
    <property type="project" value="InterPro"/>
</dbReference>
<dbReference type="PANTHER" id="PTHR23088">
    <property type="entry name" value="NITRILASE-RELATED"/>
    <property type="match status" value="1"/>
</dbReference>
<dbReference type="CDD" id="cd07572">
    <property type="entry name" value="nit"/>
    <property type="match status" value="1"/>
</dbReference>
<organism evidence="6 7">
    <name type="scientific">[Candida] railenensis</name>
    <dbReference type="NCBI Taxonomy" id="45579"/>
    <lineage>
        <taxon>Eukaryota</taxon>
        <taxon>Fungi</taxon>
        <taxon>Dikarya</taxon>
        <taxon>Ascomycota</taxon>
        <taxon>Saccharomycotina</taxon>
        <taxon>Pichiomycetes</taxon>
        <taxon>Debaryomycetaceae</taxon>
        <taxon>Kurtzmaniella</taxon>
    </lineage>
</organism>
<accession>A0A9P0W1D9</accession>
<evidence type="ECO:0000256" key="3">
    <source>
        <dbReference type="ARBA" id="ARBA00022490"/>
    </source>
</evidence>
<evidence type="ECO:0000313" key="6">
    <source>
        <dbReference type="EMBL" id="CAH2355907.1"/>
    </source>
</evidence>
<dbReference type="InterPro" id="IPR003010">
    <property type="entry name" value="C-N_Hydrolase"/>
</dbReference>
<dbReference type="FunFam" id="3.60.110.10:FF:000024">
    <property type="entry name" value="Deaminated glutathione amidase"/>
    <property type="match status" value="1"/>
</dbReference>